<evidence type="ECO:0000259" key="18">
    <source>
        <dbReference type="Pfam" id="PF00590"/>
    </source>
</evidence>
<feature type="binding site" evidence="15">
    <location>
        <begin position="22"/>
        <end position="23"/>
    </location>
    <ligand>
        <name>NAD(+)</name>
        <dbReference type="ChEBI" id="CHEBI:57540"/>
    </ligand>
</feature>
<dbReference type="NCBIfam" id="TIGR01470">
    <property type="entry name" value="cysG_Nterm"/>
    <property type="match status" value="1"/>
</dbReference>
<evidence type="ECO:0000256" key="2">
    <source>
        <dbReference type="ARBA" id="ARBA00005879"/>
    </source>
</evidence>
<dbReference type="Proteomes" id="UP000682739">
    <property type="component" value="Chromosome"/>
</dbReference>
<feature type="binding site" evidence="15">
    <location>
        <position position="232"/>
    </location>
    <ligand>
        <name>S-adenosyl-L-methionine</name>
        <dbReference type="ChEBI" id="CHEBI:59789"/>
    </ligand>
</feature>
<feature type="binding site" evidence="15">
    <location>
        <position position="397"/>
    </location>
    <ligand>
        <name>S-adenosyl-L-methionine</name>
        <dbReference type="ChEBI" id="CHEBI:59789"/>
    </ligand>
</feature>
<evidence type="ECO:0000256" key="12">
    <source>
        <dbReference type="ARBA" id="ARBA00025705"/>
    </source>
</evidence>
<dbReference type="GO" id="GO:0032259">
    <property type="term" value="P:methylation"/>
    <property type="evidence" value="ECO:0007669"/>
    <property type="project" value="UniProtKB-KW"/>
</dbReference>
<keyword evidence="3 15" id="KW-0169">Cobalamin biosynthesis</keyword>
<organism evidence="21 22">
    <name type="scientific">Psychrosphaera ytuae</name>
    <dbReference type="NCBI Taxonomy" id="2820710"/>
    <lineage>
        <taxon>Bacteria</taxon>
        <taxon>Pseudomonadati</taxon>
        <taxon>Pseudomonadota</taxon>
        <taxon>Gammaproteobacteria</taxon>
        <taxon>Alteromonadales</taxon>
        <taxon>Pseudoalteromonadaceae</taxon>
        <taxon>Psychrosphaera</taxon>
    </lineage>
</organism>
<feature type="domain" description="Tetrapyrrole methylase" evidence="18">
    <location>
        <begin position="224"/>
        <end position="441"/>
    </location>
</feature>
<dbReference type="SUPFAM" id="SSF75615">
    <property type="entry name" value="Siroheme synthase middle domains-like"/>
    <property type="match status" value="1"/>
</dbReference>
<dbReference type="EC" id="4.99.1.4" evidence="15"/>
<dbReference type="GO" id="GO:0009236">
    <property type="term" value="P:cobalamin biosynthetic process"/>
    <property type="evidence" value="ECO:0007669"/>
    <property type="project" value="UniProtKB-UniRule"/>
</dbReference>
<keyword evidence="6 15" id="KW-0949">S-adenosyl-L-methionine</keyword>
<dbReference type="InterPro" id="IPR028281">
    <property type="entry name" value="Sirohaem_synthase_central"/>
</dbReference>
<dbReference type="EC" id="2.1.1.107" evidence="15"/>
<sequence length="484" mass="52590">MLSFPIFVKLQGKPVLVVGGGEVGFRKIQSMRQAGARVTVVAPYICDQVREMADNAPSDILLIEAEYNAGHIVDHVLVIAATDVLEVNAKVKQHAEAMGIWVNVVDEPELCGFTFPAIIDRSPMTIAISSNGKAPVLARLWKEQLERQFPKWTAKLAQQAGAFRDKVKSGISTFQSRRHFWETIFRGPATQYAAQNDWDGVQNALETTFAKYTQNDQTSAPKGHVYLVGGGPGDPELLTIKALQTMQMADVIVYDYLISEPILALCRKDAQMISVGKKAGNHTLPQNQINQLLVDLAQEGKVVCRLKGGDPYIYGRGGEEAQLLAKNGIPYKVIPGITAAAACSASSGIPLTHRDYAQSLQFITGHCKSSDAVASADTNGPHWPSLAVSNQTLVVYMGVIRSATIKDNLIEHGRAPDTPVAIIEKGTRPDQRVVIGQLHELDELAVKHKIGSPALIIIGEVVKLHSELQLTELVEQAEPFTQAA</sequence>
<keyword evidence="9 15" id="KW-0456">Lyase</keyword>
<dbReference type="Pfam" id="PF14824">
    <property type="entry name" value="Sirohm_synth_M"/>
    <property type="match status" value="1"/>
</dbReference>
<comment type="similarity">
    <text evidence="15">In the N-terminal section; belongs to the precorrin-2 dehydrogenase / sirohydrochlorin ferrochelatase family.</text>
</comment>
<keyword evidence="10 15" id="KW-0627">Porphyrin biosynthesis</keyword>
<dbReference type="Pfam" id="PF10414">
    <property type="entry name" value="CysG_dimeriser"/>
    <property type="match status" value="1"/>
</dbReference>
<keyword evidence="11 15" id="KW-0511">Multifunctional enzyme</keyword>
<comment type="pathway">
    <text evidence="1 15">Porphyrin-containing compound metabolism; siroheme biosynthesis; sirohydrochlorin from precorrin-2: step 1/1.</text>
</comment>
<feature type="active site" description="Proton donor" evidence="15 16">
    <location>
        <position position="277"/>
    </location>
</feature>
<evidence type="ECO:0000256" key="1">
    <source>
        <dbReference type="ARBA" id="ARBA00005010"/>
    </source>
</evidence>
<dbReference type="Pfam" id="PF00590">
    <property type="entry name" value="TP_methylase"/>
    <property type="match status" value="1"/>
</dbReference>
<dbReference type="InterPro" id="IPR006367">
    <property type="entry name" value="Sirohaem_synthase_N"/>
</dbReference>
<evidence type="ECO:0000256" key="16">
    <source>
        <dbReference type="PIRSR" id="PIRSR036426-1"/>
    </source>
</evidence>
<dbReference type="InterPro" id="IPR014777">
    <property type="entry name" value="4pyrrole_Mease_sub1"/>
</dbReference>
<evidence type="ECO:0000256" key="4">
    <source>
        <dbReference type="ARBA" id="ARBA00022603"/>
    </source>
</evidence>
<keyword evidence="22" id="KW-1185">Reference proteome</keyword>
<evidence type="ECO:0000256" key="6">
    <source>
        <dbReference type="ARBA" id="ARBA00022691"/>
    </source>
</evidence>
<dbReference type="InterPro" id="IPR012409">
    <property type="entry name" value="Sirohaem_synth"/>
</dbReference>
<dbReference type="FunFam" id="3.40.1010.10:FF:000001">
    <property type="entry name" value="Siroheme synthase"/>
    <property type="match status" value="1"/>
</dbReference>
<dbReference type="InterPro" id="IPR037115">
    <property type="entry name" value="Sirohaem_synt_dimer_dom_sf"/>
</dbReference>
<comment type="pathway">
    <text evidence="15">Cofactor biosynthesis; adenosylcobalamin biosynthesis; sirohydrochlorin from precorrin-2: step 1/1.</text>
</comment>
<dbReference type="InterPro" id="IPR003043">
    <property type="entry name" value="Uropor_MeTrfase_CS"/>
</dbReference>
<dbReference type="PROSITE" id="PS00840">
    <property type="entry name" value="SUMT_2"/>
    <property type="match status" value="1"/>
</dbReference>
<reference evidence="21" key="1">
    <citation type="submission" date="2021-03" db="EMBL/GenBank/DDBJ databases">
        <title>Description of Psychrosphaera ytuae sp. nov. isolated from deep sea sediment of South China Sea.</title>
        <authorList>
            <person name="Zhang J."/>
            <person name="Xu X.-D."/>
        </authorList>
    </citation>
    <scope>NUCLEOTIDE SEQUENCE</scope>
    <source>
        <strain evidence="21">MTZ26</strain>
    </source>
</reference>
<evidence type="ECO:0000256" key="17">
    <source>
        <dbReference type="RuleBase" id="RU003960"/>
    </source>
</evidence>
<comment type="similarity">
    <text evidence="2 17">Belongs to the precorrin methyltransferase family.</text>
</comment>
<dbReference type="InterPro" id="IPR000878">
    <property type="entry name" value="4pyrrol_Mease"/>
</dbReference>
<evidence type="ECO:0000256" key="15">
    <source>
        <dbReference type="HAMAP-Rule" id="MF_01646"/>
    </source>
</evidence>
<proteinExistence type="inferred from homology"/>
<feature type="domain" description="Sirohaem synthase dimerisation" evidence="19">
    <location>
        <begin position="155"/>
        <end position="207"/>
    </location>
</feature>
<feature type="binding site" evidence="15">
    <location>
        <position position="426"/>
    </location>
    <ligand>
        <name>S-adenosyl-L-methionine</name>
        <dbReference type="ChEBI" id="CHEBI:59789"/>
    </ligand>
</feature>
<dbReference type="NCBIfam" id="NF007922">
    <property type="entry name" value="PRK10637.1"/>
    <property type="match status" value="1"/>
</dbReference>
<evidence type="ECO:0000256" key="7">
    <source>
        <dbReference type="ARBA" id="ARBA00023002"/>
    </source>
</evidence>
<keyword evidence="15" id="KW-0597">Phosphoprotein</keyword>
<dbReference type="GO" id="GO:0043115">
    <property type="term" value="F:precorrin-2 dehydrogenase activity"/>
    <property type="evidence" value="ECO:0007669"/>
    <property type="project" value="UniProtKB-UniRule"/>
</dbReference>
<dbReference type="SUPFAM" id="SSF53790">
    <property type="entry name" value="Tetrapyrrole methylase"/>
    <property type="match status" value="1"/>
</dbReference>
<dbReference type="Gene3D" id="3.40.50.720">
    <property type="entry name" value="NAD(P)-binding Rossmann-like Domain"/>
    <property type="match status" value="1"/>
</dbReference>
<dbReference type="AlphaFoldDB" id="A0A975DB64"/>
<evidence type="ECO:0000256" key="5">
    <source>
        <dbReference type="ARBA" id="ARBA00022679"/>
    </source>
</evidence>
<comment type="catalytic activity">
    <reaction evidence="15">
        <text>siroheme + 2 H(+) = sirohydrochlorin + Fe(2+)</text>
        <dbReference type="Rhea" id="RHEA:24360"/>
        <dbReference type="ChEBI" id="CHEBI:15378"/>
        <dbReference type="ChEBI" id="CHEBI:29033"/>
        <dbReference type="ChEBI" id="CHEBI:58351"/>
        <dbReference type="ChEBI" id="CHEBI:60052"/>
        <dbReference type="EC" id="4.99.1.4"/>
    </reaction>
</comment>
<dbReference type="Gene3D" id="3.40.1010.10">
    <property type="entry name" value="Cobalt-precorrin-4 Transmethylase, Domain 1"/>
    <property type="match status" value="1"/>
</dbReference>
<dbReference type="GO" id="GO:0051287">
    <property type="term" value="F:NAD binding"/>
    <property type="evidence" value="ECO:0007669"/>
    <property type="project" value="InterPro"/>
</dbReference>
<keyword evidence="5 15" id="KW-0808">Transferase</keyword>
<keyword evidence="4 15" id="KW-0489">Methyltransferase</keyword>
<evidence type="ECO:0000256" key="3">
    <source>
        <dbReference type="ARBA" id="ARBA00022573"/>
    </source>
</evidence>
<comment type="pathway">
    <text evidence="15">Porphyrin-containing compound metabolism; siroheme biosynthesis; siroheme from sirohydrochlorin: step 1/1.</text>
</comment>
<feature type="binding site" evidence="15">
    <location>
        <begin position="43"/>
        <end position="44"/>
    </location>
    <ligand>
        <name>NAD(+)</name>
        <dbReference type="ChEBI" id="CHEBI:57540"/>
    </ligand>
</feature>
<evidence type="ECO:0000313" key="21">
    <source>
        <dbReference type="EMBL" id="QTH63071.1"/>
    </source>
</evidence>
<comment type="function">
    <text evidence="15">Multifunctional enzyme that catalyzes the SAM-dependent methylations of uroporphyrinogen III at position C-2 and C-7 to form precorrin-2 via precorrin-1. Then it catalyzes the NAD-dependent ring dehydrogenation of precorrin-2 to yield sirohydrochlorin. Finally, it catalyzes the ferrochelation of sirohydrochlorin to yield siroheme.</text>
</comment>
<dbReference type="NCBIfam" id="TIGR01469">
    <property type="entry name" value="cobA_cysG_Cterm"/>
    <property type="match status" value="1"/>
</dbReference>
<dbReference type="SUPFAM" id="SSF51735">
    <property type="entry name" value="NAD(P)-binding Rossmann-fold domains"/>
    <property type="match status" value="1"/>
</dbReference>
<keyword evidence="8 15" id="KW-0520">NAD</keyword>
<dbReference type="GO" id="GO:0004851">
    <property type="term" value="F:uroporphyrin-III C-methyltransferase activity"/>
    <property type="evidence" value="ECO:0007669"/>
    <property type="project" value="UniProtKB-UniRule"/>
</dbReference>
<dbReference type="Gene3D" id="3.30.950.10">
    <property type="entry name" value="Methyltransferase, Cobalt-precorrin-4 Transmethylase, Domain 2"/>
    <property type="match status" value="1"/>
</dbReference>
<dbReference type="GO" id="GO:0019354">
    <property type="term" value="P:siroheme biosynthetic process"/>
    <property type="evidence" value="ECO:0007669"/>
    <property type="project" value="UniProtKB-UniRule"/>
</dbReference>
<feature type="modified residue" description="Phosphoserine" evidence="15">
    <location>
        <position position="130"/>
    </location>
</feature>
<dbReference type="EMBL" id="CP072110">
    <property type="protein sequence ID" value="QTH63071.1"/>
    <property type="molecule type" value="Genomic_DNA"/>
</dbReference>
<dbReference type="RefSeq" id="WP_208830924.1">
    <property type="nucleotide sequence ID" value="NZ_CP072110.1"/>
</dbReference>
<dbReference type="Gene3D" id="1.10.8.210">
    <property type="entry name" value="Sirohaem synthase, dimerisation domain"/>
    <property type="match status" value="1"/>
</dbReference>
<comment type="pathway">
    <text evidence="12 15">Porphyrin-containing compound metabolism; siroheme biosynthesis; precorrin-2 from uroporphyrinogen III: step 1/1.</text>
</comment>
<evidence type="ECO:0000256" key="14">
    <source>
        <dbReference type="ARBA" id="ARBA00060548"/>
    </source>
</evidence>
<dbReference type="KEGG" id="psym:J1N51_09985"/>
<dbReference type="InterPro" id="IPR019478">
    <property type="entry name" value="Sirohaem_synthase_dimer_dom"/>
</dbReference>
<dbReference type="InterPro" id="IPR006366">
    <property type="entry name" value="CobA/CysG_C"/>
</dbReference>
<evidence type="ECO:0000256" key="13">
    <source>
        <dbReference type="ARBA" id="ARBA00047561"/>
    </source>
</evidence>
<dbReference type="Pfam" id="PF13241">
    <property type="entry name" value="NAD_binding_7"/>
    <property type="match status" value="1"/>
</dbReference>
<feature type="active site" description="Proton acceptor" evidence="15 16">
    <location>
        <position position="255"/>
    </location>
</feature>
<feature type="domain" description="Siroheme synthase central" evidence="20">
    <location>
        <begin position="121"/>
        <end position="148"/>
    </location>
</feature>
<comment type="pathway">
    <text evidence="14 15">Cofactor biosynthesis; adenosylcobalamin biosynthesis; precorrin-2 from uroporphyrinogen III: step 1/1.</text>
</comment>
<protein>
    <recommendedName>
        <fullName evidence="15">Siroheme synthase</fullName>
    </recommendedName>
    <domain>
        <recommendedName>
            <fullName evidence="15">Uroporphyrinogen-III C-methyltransferase</fullName>
            <shortName evidence="15">Urogen III methylase</shortName>
            <ecNumber evidence="15">2.1.1.107</ecNumber>
        </recommendedName>
        <alternativeName>
            <fullName evidence="15">SUMT</fullName>
        </alternativeName>
        <alternativeName>
            <fullName evidence="15">Uroporphyrinogen III methylase</fullName>
            <shortName evidence="15">UROM</shortName>
        </alternativeName>
    </domain>
    <domain>
        <recommendedName>
            <fullName evidence="15">Precorrin-2 dehydrogenase</fullName>
            <ecNumber evidence="15">1.3.1.76</ecNumber>
        </recommendedName>
    </domain>
    <domain>
        <recommendedName>
            <fullName evidence="15">Sirohydrochlorin ferrochelatase</fullName>
            <ecNumber evidence="15">4.99.1.4</ecNumber>
        </recommendedName>
    </domain>
</protein>
<dbReference type="PIRSF" id="PIRSF036426">
    <property type="entry name" value="Sirohaem_synth"/>
    <property type="match status" value="1"/>
</dbReference>
<evidence type="ECO:0000313" key="22">
    <source>
        <dbReference type="Proteomes" id="UP000682739"/>
    </source>
</evidence>
<dbReference type="HAMAP" id="MF_01646">
    <property type="entry name" value="Siroheme_synth"/>
    <property type="match status" value="1"/>
</dbReference>
<evidence type="ECO:0000259" key="19">
    <source>
        <dbReference type="Pfam" id="PF10414"/>
    </source>
</evidence>
<comment type="similarity">
    <text evidence="15">In the C-terminal section; belongs to the precorrin methyltransferase family.</text>
</comment>
<evidence type="ECO:0000256" key="11">
    <source>
        <dbReference type="ARBA" id="ARBA00023268"/>
    </source>
</evidence>
<accession>A0A975DB64</accession>
<dbReference type="NCBIfam" id="NF004790">
    <property type="entry name" value="PRK06136.1"/>
    <property type="match status" value="1"/>
</dbReference>
<feature type="region of interest" description="Precorrin-2 dehydrogenase / sirohydrochlorin ferrochelatase" evidence="15">
    <location>
        <begin position="1"/>
        <end position="205"/>
    </location>
</feature>
<dbReference type="InterPro" id="IPR035996">
    <property type="entry name" value="4pyrrol_Methylase_sf"/>
</dbReference>
<comment type="catalytic activity">
    <reaction evidence="13 15">
        <text>precorrin-2 + NAD(+) = sirohydrochlorin + NADH + 2 H(+)</text>
        <dbReference type="Rhea" id="RHEA:15613"/>
        <dbReference type="ChEBI" id="CHEBI:15378"/>
        <dbReference type="ChEBI" id="CHEBI:57540"/>
        <dbReference type="ChEBI" id="CHEBI:57945"/>
        <dbReference type="ChEBI" id="CHEBI:58351"/>
        <dbReference type="ChEBI" id="CHEBI:58827"/>
        <dbReference type="EC" id="1.3.1.76"/>
    </reaction>
</comment>
<dbReference type="InterPro" id="IPR036291">
    <property type="entry name" value="NAD(P)-bd_dom_sf"/>
</dbReference>
<dbReference type="GO" id="GO:0051266">
    <property type="term" value="F:sirohydrochlorin ferrochelatase activity"/>
    <property type="evidence" value="ECO:0007669"/>
    <property type="project" value="UniProtKB-EC"/>
</dbReference>
<feature type="binding site" evidence="15">
    <location>
        <position position="313"/>
    </location>
    <ligand>
        <name>S-adenosyl-L-methionine</name>
        <dbReference type="ChEBI" id="CHEBI:59789"/>
    </ligand>
</feature>
<dbReference type="Gene3D" id="3.30.160.110">
    <property type="entry name" value="Siroheme synthase, domain 2"/>
    <property type="match status" value="1"/>
</dbReference>
<feature type="region of interest" description="Uroporphyrinogen-III C-methyltransferase" evidence="15">
    <location>
        <begin position="223"/>
        <end position="484"/>
    </location>
</feature>
<dbReference type="FunFam" id="3.30.950.10:FF:000001">
    <property type="entry name" value="Siroheme synthase"/>
    <property type="match status" value="1"/>
</dbReference>
<dbReference type="CDD" id="cd11642">
    <property type="entry name" value="SUMT"/>
    <property type="match status" value="1"/>
</dbReference>
<feature type="binding site" evidence="15">
    <location>
        <begin position="308"/>
        <end position="310"/>
    </location>
    <ligand>
        <name>S-adenosyl-L-methionine</name>
        <dbReference type="ChEBI" id="CHEBI:59789"/>
    </ligand>
</feature>
<evidence type="ECO:0000256" key="8">
    <source>
        <dbReference type="ARBA" id="ARBA00023027"/>
    </source>
</evidence>
<dbReference type="EC" id="1.3.1.76" evidence="15"/>
<dbReference type="PANTHER" id="PTHR45790">
    <property type="entry name" value="SIROHEME SYNTHASE-RELATED"/>
    <property type="match status" value="1"/>
</dbReference>
<evidence type="ECO:0000259" key="20">
    <source>
        <dbReference type="Pfam" id="PF14824"/>
    </source>
</evidence>
<dbReference type="PANTHER" id="PTHR45790:SF1">
    <property type="entry name" value="SIROHEME SYNTHASE"/>
    <property type="match status" value="1"/>
</dbReference>
<feature type="binding site" evidence="15">
    <location>
        <begin position="338"/>
        <end position="339"/>
    </location>
    <ligand>
        <name>S-adenosyl-L-methionine</name>
        <dbReference type="ChEBI" id="CHEBI:59789"/>
    </ligand>
</feature>
<evidence type="ECO:0000256" key="10">
    <source>
        <dbReference type="ARBA" id="ARBA00023244"/>
    </source>
</evidence>
<name>A0A975DB64_9GAMM</name>
<keyword evidence="7 15" id="KW-0560">Oxidoreductase</keyword>
<dbReference type="InterPro" id="IPR014776">
    <property type="entry name" value="4pyrrole_Mease_sub2"/>
</dbReference>
<gene>
    <name evidence="21" type="primary">cobA</name>
    <name evidence="15" type="synonym">cysG</name>
    <name evidence="21" type="ORF">J1N51_09985</name>
</gene>
<dbReference type="InterPro" id="IPR050161">
    <property type="entry name" value="Siro_Cobalamin_biosynth"/>
</dbReference>
<comment type="catalytic activity">
    <reaction evidence="15">
        <text>uroporphyrinogen III + 2 S-adenosyl-L-methionine = precorrin-2 + 2 S-adenosyl-L-homocysteine + H(+)</text>
        <dbReference type="Rhea" id="RHEA:32459"/>
        <dbReference type="ChEBI" id="CHEBI:15378"/>
        <dbReference type="ChEBI" id="CHEBI:57308"/>
        <dbReference type="ChEBI" id="CHEBI:57856"/>
        <dbReference type="ChEBI" id="CHEBI:58827"/>
        <dbReference type="ChEBI" id="CHEBI:59789"/>
        <dbReference type="EC" id="2.1.1.107"/>
    </reaction>
</comment>
<evidence type="ECO:0000256" key="9">
    <source>
        <dbReference type="ARBA" id="ARBA00023239"/>
    </source>
</evidence>